<dbReference type="Gene3D" id="2.40.30.10">
    <property type="entry name" value="Translation factors"/>
    <property type="match status" value="1"/>
</dbReference>
<organism evidence="12 13">
    <name type="scientific">Treponema lecithinolyticum ATCC 700332</name>
    <dbReference type="NCBI Taxonomy" id="1321815"/>
    <lineage>
        <taxon>Bacteria</taxon>
        <taxon>Pseudomonadati</taxon>
        <taxon>Spirochaetota</taxon>
        <taxon>Spirochaetia</taxon>
        <taxon>Spirochaetales</taxon>
        <taxon>Treponemataceae</taxon>
        <taxon>Treponema</taxon>
    </lineage>
</organism>
<dbReference type="Gene3D" id="3.10.20.30">
    <property type="match status" value="1"/>
</dbReference>
<dbReference type="PRINTS" id="PR00410">
    <property type="entry name" value="PHEHYDRXLASE"/>
</dbReference>
<dbReference type="SUPFAM" id="SSF52343">
    <property type="entry name" value="Ferredoxin reductase-like, C-terminal NADP-linked domain"/>
    <property type="match status" value="1"/>
</dbReference>
<dbReference type="InterPro" id="IPR006058">
    <property type="entry name" value="2Fe2S_fd_BS"/>
</dbReference>
<keyword evidence="2" id="KW-0285">Flavoprotein</keyword>
<evidence type="ECO:0000256" key="9">
    <source>
        <dbReference type="ARBA" id="ARBA00061434"/>
    </source>
</evidence>
<evidence type="ECO:0000256" key="6">
    <source>
        <dbReference type="ARBA" id="ARBA00023002"/>
    </source>
</evidence>
<evidence type="ECO:0000256" key="4">
    <source>
        <dbReference type="ARBA" id="ARBA00022723"/>
    </source>
</evidence>
<evidence type="ECO:0000313" key="13">
    <source>
        <dbReference type="Proteomes" id="UP000016649"/>
    </source>
</evidence>
<sequence>MRSIKEILIGTMENGTEVLNEIEFARKSGKDILVQKEAVKNCLAKLHPGKLELEVSDIYPAAQDAKVFRFVSKNGYLPPFEAGQFINVFVEIDGVCTSRPYSISSSPKQRSYYEITVAAVPKGFVSAYFLKKVKKGDSFTVTSPSGRFHYNPVFHSKKSVFLAGGSGITPFMSMTREVLESGEDREIFLIYGNRTEKSSSYHEELSAFAKTYPNFHYQLVISDDKAYKGKKGFIDAKCIKSFVKQTDDATFYLCGPHIMTDFCTKALEELHVKPKNIRREMFGSRQDIQNEPFWPENLSGKENFKISVGGKTFEGKSSESLLTSLERAGVRVNVCCRSGECSLCRVKLENGKVFMPRGALLRYADEKFGYIHSCKAYPISDVRLSF</sequence>
<dbReference type="Pfam" id="PF00970">
    <property type="entry name" value="FAD_binding_6"/>
    <property type="match status" value="1"/>
</dbReference>
<dbReference type="Gene3D" id="3.40.50.80">
    <property type="entry name" value="Nucleotide-binding domain of ferredoxin-NADP reductase (FNR) module"/>
    <property type="match status" value="1"/>
</dbReference>
<dbReference type="InterPro" id="IPR001041">
    <property type="entry name" value="2Fe-2S_ferredoxin-type"/>
</dbReference>
<evidence type="ECO:0000259" key="10">
    <source>
        <dbReference type="PROSITE" id="PS51085"/>
    </source>
</evidence>
<evidence type="ECO:0000256" key="3">
    <source>
        <dbReference type="ARBA" id="ARBA00022714"/>
    </source>
</evidence>
<protein>
    <submittedName>
        <fullName evidence="12">Oxidoreductase NAD-binding domain protein</fullName>
    </submittedName>
</protein>
<dbReference type="SUPFAM" id="SSF63380">
    <property type="entry name" value="Riboflavin synthase domain-like"/>
    <property type="match status" value="1"/>
</dbReference>
<dbReference type="EMBL" id="AWVH01000023">
    <property type="protein sequence ID" value="ERJ93682.1"/>
    <property type="molecule type" value="Genomic_DNA"/>
</dbReference>
<comment type="cofactor">
    <cofactor evidence="1">
        <name>FAD</name>
        <dbReference type="ChEBI" id="CHEBI:57692"/>
    </cofactor>
</comment>
<keyword evidence="13" id="KW-1185">Reference proteome</keyword>
<name>A0ABN0P0E2_TRELE</name>
<dbReference type="SUPFAM" id="SSF54292">
    <property type="entry name" value="2Fe-2S ferredoxin-like"/>
    <property type="match status" value="1"/>
</dbReference>
<keyword evidence="5" id="KW-0274">FAD</keyword>
<comment type="similarity">
    <text evidence="9">In the N-terminal section; belongs to the FAD-binding oxidoreductase type 6 family.</text>
</comment>
<dbReference type="PROSITE" id="PS51085">
    <property type="entry name" value="2FE2S_FER_2"/>
    <property type="match status" value="1"/>
</dbReference>
<dbReference type="Pfam" id="PF00111">
    <property type="entry name" value="Fer2"/>
    <property type="match status" value="1"/>
</dbReference>
<keyword evidence="4" id="KW-0479">Metal-binding</keyword>
<comment type="caution">
    <text evidence="12">The sequence shown here is derived from an EMBL/GenBank/DDBJ whole genome shotgun (WGS) entry which is preliminary data.</text>
</comment>
<dbReference type="Proteomes" id="UP000016649">
    <property type="component" value="Unassembled WGS sequence"/>
</dbReference>
<keyword evidence="8" id="KW-0411">Iron-sulfur</keyword>
<dbReference type="PROSITE" id="PS51384">
    <property type="entry name" value="FAD_FR"/>
    <property type="match status" value="1"/>
</dbReference>
<dbReference type="InterPro" id="IPR017927">
    <property type="entry name" value="FAD-bd_FR_type"/>
</dbReference>
<reference evidence="12 13" key="1">
    <citation type="submission" date="2013-08" db="EMBL/GenBank/DDBJ databases">
        <authorList>
            <person name="Weinstock G."/>
            <person name="Sodergren E."/>
            <person name="Wylie T."/>
            <person name="Fulton L."/>
            <person name="Fulton R."/>
            <person name="Fronick C."/>
            <person name="O'Laughlin M."/>
            <person name="Godfrey J."/>
            <person name="Miner T."/>
            <person name="Herter B."/>
            <person name="Appelbaum E."/>
            <person name="Cordes M."/>
            <person name="Lek S."/>
            <person name="Wollam A."/>
            <person name="Pepin K.H."/>
            <person name="Palsikar V.B."/>
            <person name="Mitreva M."/>
            <person name="Wilson R.K."/>
        </authorList>
    </citation>
    <scope>NUCLEOTIDE SEQUENCE [LARGE SCALE GENOMIC DNA]</scope>
    <source>
        <strain evidence="12 13">ATCC 700332</strain>
    </source>
</reference>
<dbReference type="InterPro" id="IPR008333">
    <property type="entry name" value="Cbr1-like_FAD-bd_dom"/>
</dbReference>
<dbReference type="InterPro" id="IPR001709">
    <property type="entry name" value="Flavoprot_Pyr_Nucl_cyt_Rdtase"/>
</dbReference>
<dbReference type="CDD" id="cd00207">
    <property type="entry name" value="fer2"/>
    <property type="match status" value="1"/>
</dbReference>
<gene>
    <name evidence="12" type="ORF">HMPREF9193_00776</name>
</gene>
<evidence type="ECO:0000313" key="12">
    <source>
        <dbReference type="EMBL" id="ERJ93682.1"/>
    </source>
</evidence>
<dbReference type="PANTHER" id="PTHR47354:SF6">
    <property type="entry name" value="NADH OXIDOREDUCTASE HCR"/>
    <property type="match status" value="1"/>
</dbReference>
<dbReference type="PRINTS" id="PR00371">
    <property type="entry name" value="FPNCR"/>
</dbReference>
<proteinExistence type="inferred from homology"/>
<evidence type="ECO:0000256" key="1">
    <source>
        <dbReference type="ARBA" id="ARBA00001974"/>
    </source>
</evidence>
<dbReference type="InterPro" id="IPR017938">
    <property type="entry name" value="Riboflavin_synthase-like_b-brl"/>
</dbReference>
<dbReference type="PROSITE" id="PS00197">
    <property type="entry name" value="2FE2S_FER_1"/>
    <property type="match status" value="1"/>
</dbReference>
<dbReference type="InterPro" id="IPR050415">
    <property type="entry name" value="MRET"/>
</dbReference>
<dbReference type="InterPro" id="IPR036010">
    <property type="entry name" value="2Fe-2S_ferredoxin-like_sf"/>
</dbReference>
<dbReference type="InterPro" id="IPR012675">
    <property type="entry name" value="Beta-grasp_dom_sf"/>
</dbReference>
<keyword evidence="7" id="KW-0408">Iron</keyword>
<dbReference type="Pfam" id="PF00175">
    <property type="entry name" value="NAD_binding_1"/>
    <property type="match status" value="1"/>
</dbReference>
<evidence type="ECO:0000256" key="2">
    <source>
        <dbReference type="ARBA" id="ARBA00022630"/>
    </source>
</evidence>
<dbReference type="RefSeq" id="WP_021686995.1">
    <property type="nucleotide sequence ID" value="NZ_KI260564.1"/>
</dbReference>
<evidence type="ECO:0000256" key="5">
    <source>
        <dbReference type="ARBA" id="ARBA00022827"/>
    </source>
</evidence>
<evidence type="ECO:0000259" key="11">
    <source>
        <dbReference type="PROSITE" id="PS51384"/>
    </source>
</evidence>
<dbReference type="InterPro" id="IPR039261">
    <property type="entry name" value="FNR_nucleotide-bd"/>
</dbReference>
<keyword evidence="6" id="KW-0560">Oxidoreductase</keyword>
<dbReference type="InterPro" id="IPR001433">
    <property type="entry name" value="OxRdtase_FAD/NAD-bd"/>
</dbReference>
<feature type="domain" description="FAD-binding FR-type" evidence="11">
    <location>
        <begin position="48"/>
        <end position="151"/>
    </location>
</feature>
<evidence type="ECO:0000256" key="7">
    <source>
        <dbReference type="ARBA" id="ARBA00023004"/>
    </source>
</evidence>
<keyword evidence="3" id="KW-0001">2Fe-2S</keyword>
<evidence type="ECO:0000256" key="8">
    <source>
        <dbReference type="ARBA" id="ARBA00023014"/>
    </source>
</evidence>
<feature type="domain" description="2Fe-2S ferredoxin-type" evidence="10">
    <location>
        <begin position="302"/>
        <end position="386"/>
    </location>
</feature>
<accession>A0ABN0P0E2</accession>
<dbReference type="PANTHER" id="PTHR47354">
    <property type="entry name" value="NADH OXIDOREDUCTASE HCR"/>
    <property type="match status" value="1"/>
</dbReference>